<organism evidence="1 2">
    <name type="scientific">Porites lobata</name>
    <dbReference type="NCBI Taxonomy" id="104759"/>
    <lineage>
        <taxon>Eukaryota</taxon>
        <taxon>Metazoa</taxon>
        <taxon>Cnidaria</taxon>
        <taxon>Anthozoa</taxon>
        <taxon>Hexacorallia</taxon>
        <taxon>Scleractinia</taxon>
        <taxon>Fungiina</taxon>
        <taxon>Poritidae</taxon>
        <taxon>Porites</taxon>
    </lineage>
</organism>
<dbReference type="Proteomes" id="UP001159405">
    <property type="component" value="Unassembled WGS sequence"/>
</dbReference>
<reference evidence="1 2" key="1">
    <citation type="submission" date="2022-05" db="EMBL/GenBank/DDBJ databases">
        <authorList>
            <consortium name="Genoscope - CEA"/>
            <person name="William W."/>
        </authorList>
    </citation>
    <scope>NUCLEOTIDE SEQUENCE [LARGE SCALE GENOMIC DNA]</scope>
</reference>
<comment type="caution">
    <text evidence="1">The sequence shown here is derived from an EMBL/GenBank/DDBJ whole genome shotgun (WGS) entry which is preliminary data.</text>
</comment>
<keyword evidence="2" id="KW-1185">Reference proteome</keyword>
<dbReference type="EMBL" id="CALNXK010000174">
    <property type="protein sequence ID" value="CAH3172590.1"/>
    <property type="molecule type" value="Genomic_DNA"/>
</dbReference>
<evidence type="ECO:0000313" key="2">
    <source>
        <dbReference type="Proteomes" id="UP001159405"/>
    </source>
</evidence>
<protein>
    <submittedName>
        <fullName evidence="1">Uncharacterized protein</fullName>
    </submittedName>
</protein>
<proteinExistence type="predicted"/>
<name>A0ABN8R3D8_9CNID</name>
<accession>A0ABN8R3D8</accession>
<sequence>MYKAGPDYWKSISHSDEQYWSDDFKLALVVGGFPNRLTMNKSLRFPVPVVSFDEKVSFDMGNLFNQELNVFVTPNDSFKTKFRDIFSDTKITHVSGTELKKSLSALDMRYWPQQLNLPFGA</sequence>
<evidence type="ECO:0000313" key="1">
    <source>
        <dbReference type="EMBL" id="CAH3172590.1"/>
    </source>
</evidence>
<gene>
    <name evidence="1" type="ORF">PLOB_00013063</name>
</gene>